<dbReference type="Gene3D" id="3.30.830.10">
    <property type="entry name" value="Metalloenzyme, LuxS/M16 peptidase-like"/>
    <property type="match status" value="2"/>
</dbReference>
<dbReference type="InterPro" id="IPR011765">
    <property type="entry name" value="Pept_M16_N"/>
</dbReference>
<dbReference type="InterPro" id="IPR007863">
    <property type="entry name" value="Peptidase_M16_C"/>
</dbReference>
<dbReference type="STRING" id="1234409.C683_1013"/>
<dbReference type="eggNOG" id="COG0612">
    <property type="taxonomic scope" value="Bacteria"/>
</dbReference>
<comment type="caution">
    <text evidence="3">The sequence shown here is derived from an EMBL/GenBank/DDBJ whole genome shotgun (WGS) entry which is preliminary data.</text>
</comment>
<dbReference type="Pfam" id="PF05193">
    <property type="entry name" value="Peptidase_M16_C"/>
    <property type="match status" value="1"/>
</dbReference>
<dbReference type="Proteomes" id="UP000016057">
    <property type="component" value="Unassembled WGS sequence"/>
</dbReference>
<dbReference type="InterPro" id="IPR011249">
    <property type="entry name" value="Metalloenz_LuxS/M16"/>
</dbReference>
<evidence type="ECO:0000259" key="1">
    <source>
        <dbReference type="Pfam" id="PF00675"/>
    </source>
</evidence>
<evidence type="ECO:0000313" key="3">
    <source>
        <dbReference type="EMBL" id="EKU27017.1"/>
    </source>
</evidence>
<dbReference type="NCBIfam" id="NF047421">
    <property type="entry name" value="YfmH_fam"/>
    <property type="match status" value="1"/>
</dbReference>
<dbReference type="InterPro" id="IPR050361">
    <property type="entry name" value="MPP/UQCRC_Complex"/>
</dbReference>
<feature type="domain" description="Peptidase M16 C-terminal" evidence="2">
    <location>
        <begin position="182"/>
        <end position="362"/>
    </location>
</feature>
<dbReference type="AlphaFoldDB" id="K8ZAI4"/>
<keyword evidence="4" id="KW-1185">Reference proteome</keyword>
<protein>
    <submittedName>
        <fullName evidence="3">Peptidase, M16 family</fullName>
    </submittedName>
</protein>
<reference evidence="3 4" key="1">
    <citation type="journal article" date="2013" name="Genome Announc.">
        <title>Draft Genome Sequence of Catellicoccus marimammalium, a Novel Species Commonly Found in Gull Feces.</title>
        <authorList>
            <person name="Weigand M.R."/>
            <person name="Ryu H."/>
            <person name="Bozcek L."/>
            <person name="Konstantinidis K.T."/>
            <person name="Santo Domingo J.W."/>
        </authorList>
    </citation>
    <scope>NUCLEOTIDE SEQUENCE [LARGE SCALE GENOMIC DNA]</scope>
    <source>
        <strain evidence="3 4">M35/04/3</strain>
    </source>
</reference>
<dbReference type="EMBL" id="AMYT01000021">
    <property type="protein sequence ID" value="EKU27017.1"/>
    <property type="molecule type" value="Genomic_DNA"/>
</dbReference>
<organism evidence="3 4">
    <name type="scientific">Catellicoccus marimammalium M35/04/3</name>
    <dbReference type="NCBI Taxonomy" id="1234409"/>
    <lineage>
        <taxon>Bacteria</taxon>
        <taxon>Bacillati</taxon>
        <taxon>Bacillota</taxon>
        <taxon>Bacilli</taxon>
        <taxon>Lactobacillales</taxon>
        <taxon>Enterococcaceae</taxon>
        <taxon>Catellicoccus</taxon>
    </lineage>
</organism>
<evidence type="ECO:0000313" key="4">
    <source>
        <dbReference type="Proteomes" id="UP000016057"/>
    </source>
</evidence>
<evidence type="ECO:0000259" key="2">
    <source>
        <dbReference type="Pfam" id="PF05193"/>
    </source>
</evidence>
<dbReference type="PANTHER" id="PTHR11851:SF134">
    <property type="entry name" value="ZINC-DEPENDENT PROTEASE"/>
    <property type="match status" value="1"/>
</dbReference>
<dbReference type="Pfam" id="PF00675">
    <property type="entry name" value="Peptidase_M16"/>
    <property type="match status" value="1"/>
</dbReference>
<proteinExistence type="predicted"/>
<dbReference type="GO" id="GO:0046872">
    <property type="term" value="F:metal ion binding"/>
    <property type="evidence" value="ECO:0007669"/>
    <property type="project" value="InterPro"/>
</dbReference>
<dbReference type="SUPFAM" id="SSF63411">
    <property type="entry name" value="LuxS/MPP-like metallohydrolase"/>
    <property type="match status" value="2"/>
</dbReference>
<dbReference type="MEROPS" id="M16.A20"/>
<dbReference type="PATRIC" id="fig|1234409.3.peg.964"/>
<accession>K8ZAI4</accession>
<sequence length="431" mass="49898">MNKIEYESLQETVYTETMANGLKVTVIPKPGFNKTYGLFTTHYGSVDTKFVPIGLEQFATVPDGVAHFLEHKMFEKEEGDVFQKFSALGASANAFTSFTRTSYLFSATQHVLENIELLLDFVQTPYFTEETVEKEKGIIAQEIQMYEDNPDWRLSFAVLKNLFPDHPLHVDIAGTVESIQEIRPEDLYMSYDTFYHPSNMQLLVVGAVDPEAIFATVRKNQAQKEYIAMPEPTRYHYVQSKESIIHESTLEMEVFRPKVVVGGRYFGPFPEDPKEKKRFEFAARYGLDLLFGDTSPIYGEWYEEGIIDDSFYHDFNLEEDLCYFELGGDSNDPHRFARLLETVLFNLPLQVITEERLERLKKRHLGRLFHSLNSVEYIANHYDEGEGVVLFDHPEIINSITLEDVKRALNQIIDYDTMTKAFIMPVQQREE</sequence>
<dbReference type="RefSeq" id="WP_009491604.1">
    <property type="nucleotide sequence ID" value="NZ_AMYT01000021.1"/>
</dbReference>
<dbReference type="PANTHER" id="PTHR11851">
    <property type="entry name" value="METALLOPROTEASE"/>
    <property type="match status" value="1"/>
</dbReference>
<feature type="domain" description="Peptidase M16 N-terminal" evidence="1">
    <location>
        <begin position="63"/>
        <end position="175"/>
    </location>
</feature>
<dbReference type="OrthoDB" id="9811314at2"/>
<gene>
    <name evidence="3" type="ORF">C683_1013</name>
</gene>
<name>K8ZAI4_9ENTE</name>